<evidence type="ECO:0000313" key="7">
    <source>
        <dbReference type="EMBL" id="ORW38349.1"/>
    </source>
</evidence>
<feature type="domain" description="HTH tetR-type" evidence="5">
    <location>
        <begin position="10"/>
        <end position="70"/>
    </location>
</feature>
<gene>
    <name evidence="7" type="ORF">AWB90_23995</name>
    <name evidence="6" type="ORF">AWB91_27285</name>
</gene>
<evidence type="ECO:0000256" key="1">
    <source>
        <dbReference type="ARBA" id="ARBA00023015"/>
    </source>
</evidence>
<dbReference type="Pfam" id="PF00440">
    <property type="entry name" value="TetR_N"/>
    <property type="match status" value="1"/>
</dbReference>
<comment type="caution">
    <text evidence="7">The sequence shown here is derived from an EMBL/GenBank/DDBJ whole genome shotgun (WGS) entry which is preliminary data.</text>
</comment>
<reference evidence="7" key="3">
    <citation type="submission" date="2016-01" db="EMBL/GenBank/DDBJ databases">
        <authorList>
            <person name="Oliw E.H."/>
        </authorList>
    </citation>
    <scope>NUCLEOTIDE SEQUENCE</scope>
    <source>
        <strain evidence="7">IEC33</strain>
    </source>
</reference>
<dbReference type="PRINTS" id="PR00455">
    <property type="entry name" value="HTHTETR"/>
</dbReference>
<evidence type="ECO:0000313" key="9">
    <source>
        <dbReference type="Proteomes" id="UP000193801"/>
    </source>
</evidence>
<feature type="DNA-binding region" description="H-T-H motif" evidence="4">
    <location>
        <begin position="33"/>
        <end position="52"/>
    </location>
</feature>
<dbReference type="Gene3D" id="1.10.357.10">
    <property type="entry name" value="Tetracycline Repressor, domain 2"/>
    <property type="match status" value="1"/>
</dbReference>
<dbReference type="RefSeq" id="WP_085099024.1">
    <property type="nucleotide sequence ID" value="NZ_LQPK01000040.1"/>
</dbReference>
<dbReference type="Pfam" id="PF21935">
    <property type="entry name" value="TetR_C_45"/>
    <property type="match status" value="1"/>
</dbReference>
<proteinExistence type="predicted"/>
<dbReference type="InterPro" id="IPR036271">
    <property type="entry name" value="Tet_transcr_reg_TetR-rel_C_sf"/>
</dbReference>
<dbReference type="AlphaFoldDB" id="A0A1X2A4I6"/>
<reference evidence="6" key="2">
    <citation type="submission" date="2016-01" db="EMBL/GenBank/DDBJ databases">
        <authorList>
            <person name="Ana R.F.D.C."/>
            <person name="Tarcisio F."/>
            <person name="Maria L.L."/>
            <person name="Monica P."/>
            <person name="Wana L.O.D.C."/>
            <person name="Elisabetta G."/>
            <person name="Jeann R.D.C.B."/>
            <person name="Veronica D.S."/>
            <person name="Karla V.B.L."/>
            <person name="Roberto B."/>
            <person name="Antonella G."/>
            <person name="Anna F."/>
            <person name="Alessandro M."/>
            <person name="Pamela F."/>
            <person name="Francesca D.L."/>
            <person name="Giulia F.S."/>
            <person name="Sara T."/>
            <person name="Fabio R."/>
            <person name="Olivier J."/>
            <person name="Nicola S."/>
            <person name="Enrico T."/>
        </authorList>
    </citation>
    <scope>NUCLEOTIDE SEQUENCE</scope>
    <source>
        <strain evidence="6">FI-07156</strain>
    </source>
</reference>
<evidence type="ECO:0000313" key="6">
    <source>
        <dbReference type="EMBL" id="ORW27558.1"/>
    </source>
</evidence>
<keyword evidence="3" id="KW-0804">Transcription</keyword>
<dbReference type="Proteomes" id="UP000193801">
    <property type="component" value="Unassembled WGS sequence"/>
</dbReference>
<dbReference type="SUPFAM" id="SSF48498">
    <property type="entry name" value="Tetracyclin repressor-like, C-terminal domain"/>
    <property type="match status" value="1"/>
</dbReference>
<sequence length="236" mass="26501">MTEDGERRPDTTRDRLIAAAARQFAHHPYSAVSLDDILAEAELTKGAMYFHFSSKQALAIKIIDDLTEMSRTAVAELVDRNMSGLETLIEFVFVRAVHDTQYDVARAGVRLLDALENVSPLPRALWKSRKEFVSGLIKKAAAEGDIVAHQDPEDIANMLVALWVGIRRTSNLDKPVEYLDNFNKAWMLSLPSFTNPDRIDYFTSFMKRRHALAVKRVSTEEISFDLHVAASAHADA</sequence>
<dbReference type="OrthoDB" id="3237195at2"/>
<dbReference type="Proteomes" id="UP000193285">
    <property type="component" value="Unassembled WGS sequence"/>
</dbReference>
<dbReference type="GO" id="GO:0003677">
    <property type="term" value="F:DNA binding"/>
    <property type="evidence" value="ECO:0007669"/>
    <property type="project" value="UniProtKB-UniRule"/>
</dbReference>
<dbReference type="InterPro" id="IPR054126">
    <property type="entry name" value="CprB_TetR_C"/>
</dbReference>
<keyword evidence="9" id="KW-1185">Reference proteome</keyword>
<reference evidence="8 9" key="1">
    <citation type="journal article" date="2015" name="Emerg. Microbes Infect.">
        <title>Characterization of 17 strains belonging to the Mycobacterium simiae complex and description of Mycobacterium paraense sp. nov.</title>
        <authorList>
            <person name="Fusco da Costa A.R."/>
            <person name="Fedrizzi T."/>
            <person name="Lopes M.L."/>
            <person name="Pecorari M."/>
            <person name="Oliveira da Costa W.L."/>
            <person name="Giacobazzi E."/>
            <person name="da Costa Bahia J.R."/>
            <person name="De Sanctis V."/>
            <person name="Batista Lima K.V."/>
            <person name="Bertorelli R."/>
            <person name="Grottola A."/>
            <person name="Fabio A."/>
            <person name="Mariottini A."/>
            <person name="Ferretti P."/>
            <person name="Di Leva F."/>
            <person name="Fregni Serpini G."/>
            <person name="Tagliazucchi S."/>
            <person name="Rumpianesi F."/>
            <person name="Jousson O."/>
            <person name="Segata N."/>
            <person name="Tortoli E."/>
        </authorList>
    </citation>
    <scope>NUCLEOTIDE SEQUENCE [LARGE SCALE GENOMIC DNA]</scope>
    <source>
        <strain evidence="6 9">FI-07156</strain>
        <strain evidence="7 8">IEC33</strain>
    </source>
</reference>
<evidence type="ECO:0000313" key="8">
    <source>
        <dbReference type="Proteomes" id="UP000193285"/>
    </source>
</evidence>
<dbReference type="SUPFAM" id="SSF46689">
    <property type="entry name" value="Homeodomain-like"/>
    <property type="match status" value="1"/>
</dbReference>
<keyword evidence="2 4" id="KW-0238">DNA-binding</keyword>
<name>A0A1X2A4I6_9MYCO</name>
<dbReference type="PROSITE" id="PS50977">
    <property type="entry name" value="HTH_TETR_2"/>
    <property type="match status" value="1"/>
</dbReference>
<evidence type="ECO:0000256" key="3">
    <source>
        <dbReference type="ARBA" id="ARBA00023163"/>
    </source>
</evidence>
<dbReference type="InterPro" id="IPR009057">
    <property type="entry name" value="Homeodomain-like_sf"/>
</dbReference>
<evidence type="ECO:0000256" key="4">
    <source>
        <dbReference type="PROSITE-ProRule" id="PRU00335"/>
    </source>
</evidence>
<dbReference type="InterPro" id="IPR001647">
    <property type="entry name" value="HTH_TetR"/>
</dbReference>
<dbReference type="EMBL" id="LQPN01000072">
    <property type="protein sequence ID" value="ORW38349.1"/>
    <property type="molecule type" value="Genomic_DNA"/>
</dbReference>
<evidence type="ECO:0000256" key="2">
    <source>
        <dbReference type="ARBA" id="ARBA00023125"/>
    </source>
</evidence>
<dbReference type="PANTHER" id="PTHR47506">
    <property type="entry name" value="TRANSCRIPTIONAL REGULATORY PROTEIN"/>
    <property type="match status" value="1"/>
</dbReference>
<protein>
    <recommendedName>
        <fullName evidence="5">HTH tetR-type domain-containing protein</fullName>
    </recommendedName>
</protein>
<organism evidence="7 8">
    <name type="scientific">Mycobacterium paraense</name>
    <dbReference type="NCBI Taxonomy" id="767916"/>
    <lineage>
        <taxon>Bacteria</taxon>
        <taxon>Bacillati</taxon>
        <taxon>Actinomycetota</taxon>
        <taxon>Actinomycetes</taxon>
        <taxon>Mycobacteriales</taxon>
        <taxon>Mycobacteriaceae</taxon>
        <taxon>Mycobacterium</taxon>
        <taxon>Mycobacterium simiae complex</taxon>
    </lineage>
</organism>
<accession>A0A1X2A4I6</accession>
<keyword evidence="1" id="KW-0805">Transcription regulation</keyword>
<evidence type="ECO:0000259" key="5">
    <source>
        <dbReference type="PROSITE" id="PS50977"/>
    </source>
</evidence>
<dbReference type="EMBL" id="LQPK01000040">
    <property type="protein sequence ID" value="ORW27558.1"/>
    <property type="molecule type" value="Genomic_DNA"/>
</dbReference>
<dbReference type="PANTHER" id="PTHR47506:SF1">
    <property type="entry name" value="HTH-TYPE TRANSCRIPTIONAL REGULATOR YJDC"/>
    <property type="match status" value="1"/>
</dbReference>